<sequence length="135" mass="15470">MKYGRIYVGICSIVVTELWGVFEGLVLAWTKSFRKVVLEVDSLDVFQILTRPSTDRCFDSLTCVIFELLDWHWEVTVGIIRNSINQVADGLAKLARDRTVSFHREVDFSPRLFMAPPDELVSLVYDDLLIAEDVD</sequence>
<evidence type="ECO:0000313" key="3">
    <source>
        <dbReference type="EMBL" id="KAK8599697.1"/>
    </source>
</evidence>
<dbReference type="InterPro" id="IPR002156">
    <property type="entry name" value="RNaseH_domain"/>
</dbReference>
<feature type="domain" description="RNase H type-1" evidence="2">
    <location>
        <begin position="12"/>
        <end position="95"/>
    </location>
</feature>
<dbReference type="PANTHER" id="PTHR47723:SF19">
    <property type="entry name" value="POLYNUCLEOTIDYL TRANSFERASE, RIBONUCLEASE H-LIKE SUPERFAMILY PROTEIN"/>
    <property type="match status" value="1"/>
</dbReference>
<gene>
    <name evidence="3" type="ORF">V6N12_049571</name>
</gene>
<evidence type="ECO:0000313" key="4">
    <source>
        <dbReference type="Proteomes" id="UP001472677"/>
    </source>
</evidence>
<dbReference type="Gene3D" id="3.30.420.10">
    <property type="entry name" value="Ribonuclease H-like superfamily/Ribonuclease H"/>
    <property type="match status" value="1"/>
</dbReference>
<dbReference type="CDD" id="cd06222">
    <property type="entry name" value="RNase_H_like"/>
    <property type="match status" value="1"/>
</dbReference>
<dbReference type="EMBL" id="JBBPBM010000001">
    <property type="protein sequence ID" value="KAK8599697.1"/>
    <property type="molecule type" value="Genomic_DNA"/>
</dbReference>
<dbReference type="InterPro" id="IPR012337">
    <property type="entry name" value="RNaseH-like_sf"/>
</dbReference>
<comment type="caution">
    <text evidence="3">The sequence shown here is derived from an EMBL/GenBank/DDBJ whole genome shotgun (WGS) entry which is preliminary data.</text>
</comment>
<dbReference type="InterPro" id="IPR036397">
    <property type="entry name" value="RNaseH_sf"/>
</dbReference>
<dbReference type="Proteomes" id="UP001472677">
    <property type="component" value="Unassembled WGS sequence"/>
</dbReference>
<dbReference type="InterPro" id="IPR053151">
    <property type="entry name" value="RNase_H-like"/>
</dbReference>
<evidence type="ECO:0000259" key="2">
    <source>
        <dbReference type="Pfam" id="PF13456"/>
    </source>
</evidence>
<organism evidence="3 4">
    <name type="scientific">Hibiscus sabdariffa</name>
    <name type="common">roselle</name>
    <dbReference type="NCBI Taxonomy" id="183260"/>
    <lineage>
        <taxon>Eukaryota</taxon>
        <taxon>Viridiplantae</taxon>
        <taxon>Streptophyta</taxon>
        <taxon>Embryophyta</taxon>
        <taxon>Tracheophyta</taxon>
        <taxon>Spermatophyta</taxon>
        <taxon>Magnoliopsida</taxon>
        <taxon>eudicotyledons</taxon>
        <taxon>Gunneridae</taxon>
        <taxon>Pentapetalae</taxon>
        <taxon>rosids</taxon>
        <taxon>malvids</taxon>
        <taxon>Malvales</taxon>
        <taxon>Malvaceae</taxon>
        <taxon>Malvoideae</taxon>
        <taxon>Hibiscus</taxon>
    </lineage>
</organism>
<protein>
    <recommendedName>
        <fullName evidence="2">RNase H type-1 domain-containing protein</fullName>
    </recommendedName>
</protein>
<keyword evidence="1" id="KW-0472">Membrane</keyword>
<keyword evidence="4" id="KW-1185">Reference proteome</keyword>
<dbReference type="PANTHER" id="PTHR47723">
    <property type="entry name" value="OS05G0353850 PROTEIN"/>
    <property type="match status" value="1"/>
</dbReference>
<dbReference type="Pfam" id="PF13456">
    <property type="entry name" value="RVT_3"/>
    <property type="match status" value="1"/>
</dbReference>
<dbReference type="InterPro" id="IPR044730">
    <property type="entry name" value="RNase_H-like_dom_plant"/>
</dbReference>
<feature type="transmembrane region" description="Helical" evidence="1">
    <location>
        <begin position="6"/>
        <end position="29"/>
    </location>
</feature>
<dbReference type="SUPFAM" id="SSF53098">
    <property type="entry name" value="Ribonuclease H-like"/>
    <property type="match status" value="1"/>
</dbReference>
<keyword evidence="1" id="KW-1133">Transmembrane helix</keyword>
<name>A0ABR2G9Y5_9ROSI</name>
<keyword evidence="1" id="KW-0812">Transmembrane</keyword>
<reference evidence="3 4" key="1">
    <citation type="journal article" date="2024" name="G3 (Bethesda)">
        <title>Genome assembly of Hibiscus sabdariffa L. provides insights into metabolisms of medicinal natural products.</title>
        <authorList>
            <person name="Kim T."/>
        </authorList>
    </citation>
    <scope>NUCLEOTIDE SEQUENCE [LARGE SCALE GENOMIC DNA]</scope>
    <source>
        <strain evidence="3">TK-2024</strain>
        <tissue evidence="3">Old leaves</tissue>
    </source>
</reference>
<proteinExistence type="predicted"/>
<evidence type="ECO:0000256" key="1">
    <source>
        <dbReference type="SAM" id="Phobius"/>
    </source>
</evidence>
<accession>A0ABR2G9Y5</accession>